<accession>A0A9Q1GPK0</accession>
<reference evidence="3" key="1">
    <citation type="submission" date="2022-04" db="EMBL/GenBank/DDBJ databases">
        <title>Carnegiea gigantea Genome sequencing and assembly v2.</title>
        <authorList>
            <person name="Copetti D."/>
            <person name="Sanderson M.J."/>
            <person name="Burquez A."/>
            <person name="Wojciechowski M.F."/>
        </authorList>
    </citation>
    <scope>NUCLEOTIDE SEQUENCE</scope>
    <source>
        <strain evidence="3">SGP5-SGP5p</strain>
        <tissue evidence="3">Aerial part</tissue>
    </source>
</reference>
<feature type="region of interest" description="Disordered" evidence="2">
    <location>
        <begin position="178"/>
        <end position="201"/>
    </location>
</feature>
<evidence type="ECO:0000313" key="3">
    <source>
        <dbReference type="EMBL" id="KAJ8423087.1"/>
    </source>
</evidence>
<proteinExistence type="predicted"/>
<comment type="caution">
    <text evidence="3">The sequence shown here is derived from an EMBL/GenBank/DDBJ whole genome shotgun (WGS) entry which is preliminary data.</text>
</comment>
<evidence type="ECO:0000313" key="4">
    <source>
        <dbReference type="Proteomes" id="UP001153076"/>
    </source>
</evidence>
<dbReference type="Proteomes" id="UP001153076">
    <property type="component" value="Unassembled WGS sequence"/>
</dbReference>
<gene>
    <name evidence="3" type="ORF">Cgig2_023114</name>
</gene>
<evidence type="ECO:0000256" key="1">
    <source>
        <dbReference type="SAM" id="Coils"/>
    </source>
</evidence>
<evidence type="ECO:0000256" key="2">
    <source>
        <dbReference type="SAM" id="MobiDB-lite"/>
    </source>
</evidence>
<feature type="coiled-coil region" evidence="1">
    <location>
        <begin position="28"/>
        <end position="55"/>
    </location>
</feature>
<sequence>MRRERLLTQIGITDHKESTLNSPWERALDRAVVRAKDDQQECQELRKALHELVDKGRIGHFLKRVPRFFQKGREPAQPEPREEECSTEIVATIAGVYAEGITQSTWKAQLRGAQQFEADNGNVGKLQGDQQMARECYLISIRPLVEQLIERGHPEKTKASQTLKDYDYSPSLEGARYHLNSSSPPDRSTARADLQDGAVHL</sequence>
<keyword evidence="1" id="KW-0175">Coiled coil</keyword>
<protein>
    <submittedName>
        <fullName evidence="3">Uncharacterized protein</fullName>
    </submittedName>
</protein>
<dbReference type="AlphaFoldDB" id="A0A9Q1GPK0"/>
<name>A0A9Q1GPK0_9CARY</name>
<organism evidence="3 4">
    <name type="scientific">Carnegiea gigantea</name>
    <dbReference type="NCBI Taxonomy" id="171969"/>
    <lineage>
        <taxon>Eukaryota</taxon>
        <taxon>Viridiplantae</taxon>
        <taxon>Streptophyta</taxon>
        <taxon>Embryophyta</taxon>
        <taxon>Tracheophyta</taxon>
        <taxon>Spermatophyta</taxon>
        <taxon>Magnoliopsida</taxon>
        <taxon>eudicotyledons</taxon>
        <taxon>Gunneridae</taxon>
        <taxon>Pentapetalae</taxon>
        <taxon>Caryophyllales</taxon>
        <taxon>Cactineae</taxon>
        <taxon>Cactaceae</taxon>
        <taxon>Cactoideae</taxon>
        <taxon>Echinocereeae</taxon>
        <taxon>Carnegiea</taxon>
    </lineage>
</organism>
<keyword evidence="4" id="KW-1185">Reference proteome</keyword>
<dbReference type="EMBL" id="JAKOGI010002059">
    <property type="protein sequence ID" value="KAJ8423087.1"/>
    <property type="molecule type" value="Genomic_DNA"/>
</dbReference>